<gene>
    <name evidence="2" type="ORF">D5R40_20450</name>
</gene>
<accession>A0A3N6QZG6</accession>
<proteinExistence type="predicted"/>
<comment type="caution">
    <text evidence="2">The sequence shown here is derived from an EMBL/GenBank/DDBJ whole genome shotgun (WGS) entry which is preliminary data.</text>
</comment>
<evidence type="ECO:0000313" key="3">
    <source>
        <dbReference type="Proteomes" id="UP000269154"/>
    </source>
</evidence>
<keyword evidence="1" id="KW-1133">Transmembrane helix</keyword>
<dbReference type="AlphaFoldDB" id="A0A3N6QZG6"/>
<sequence>MSQVFQAIISQISTLHIPGAKPISQNSVKNFYTGEANGLLIGTGIFIFVVVICIFIPQYKFLDNFSSSNR</sequence>
<dbReference type="Proteomes" id="UP000269154">
    <property type="component" value="Unassembled WGS sequence"/>
</dbReference>
<organism evidence="2 3">
    <name type="scientific">Okeania hirsuta</name>
    <dbReference type="NCBI Taxonomy" id="1458930"/>
    <lineage>
        <taxon>Bacteria</taxon>
        <taxon>Bacillati</taxon>
        <taxon>Cyanobacteriota</taxon>
        <taxon>Cyanophyceae</taxon>
        <taxon>Oscillatoriophycideae</taxon>
        <taxon>Oscillatoriales</taxon>
        <taxon>Microcoleaceae</taxon>
        <taxon>Okeania</taxon>
    </lineage>
</organism>
<reference evidence="2 3" key="1">
    <citation type="journal article" date="2018" name="ACS Chem. Biol.">
        <title>Ketoreductase domain dysfunction expands chemodiversity: malyngamide biosynthesis in the cyanobacterium Okeania hirsuta.</title>
        <authorList>
            <person name="Moss N.A."/>
            <person name="Leao T."/>
            <person name="Rankin M."/>
            <person name="McCullough T.M."/>
            <person name="Qu P."/>
            <person name="Korobeynikov A."/>
            <person name="Smith J.L."/>
            <person name="Gerwick L."/>
            <person name="Gerwick W.H."/>
        </authorList>
    </citation>
    <scope>NUCLEOTIDE SEQUENCE [LARGE SCALE GENOMIC DNA]</scope>
    <source>
        <strain evidence="2 3">PAB10Feb10-1</strain>
    </source>
</reference>
<name>A0A3N6QZG6_9CYAN</name>
<keyword evidence="1" id="KW-0472">Membrane</keyword>
<feature type="transmembrane region" description="Helical" evidence="1">
    <location>
        <begin position="39"/>
        <end position="62"/>
    </location>
</feature>
<protein>
    <submittedName>
        <fullName evidence="2">Uncharacterized protein</fullName>
    </submittedName>
</protein>
<dbReference type="EMBL" id="RCBY01000130">
    <property type="protein sequence ID" value="RQH34809.1"/>
    <property type="molecule type" value="Genomic_DNA"/>
</dbReference>
<keyword evidence="3" id="KW-1185">Reference proteome</keyword>
<keyword evidence="1" id="KW-0812">Transmembrane</keyword>
<evidence type="ECO:0000256" key="1">
    <source>
        <dbReference type="SAM" id="Phobius"/>
    </source>
</evidence>
<evidence type="ECO:0000313" key="2">
    <source>
        <dbReference type="EMBL" id="RQH34809.1"/>
    </source>
</evidence>